<comment type="catalytic activity">
    <reaction evidence="6">
        <text>a sn-glycero-3-phosphodiester + H2O = an alcohol + sn-glycerol 3-phosphate + H(+)</text>
        <dbReference type="Rhea" id="RHEA:12969"/>
        <dbReference type="ChEBI" id="CHEBI:15377"/>
        <dbReference type="ChEBI" id="CHEBI:15378"/>
        <dbReference type="ChEBI" id="CHEBI:30879"/>
        <dbReference type="ChEBI" id="CHEBI:57597"/>
        <dbReference type="ChEBI" id="CHEBI:83408"/>
        <dbReference type="EC" id="3.1.4.46"/>
    </reaction>
</comment>
<dbReference type="Gene3D" id="3.20.20.190">
    <property type="entry name" value="Phosphatidylinositol (PI) phosphodiesterase"/>
    <property type="match status" value="1"/>
</dbReference>
<dbReference type="PANTHER" id="PTHR43620">
    <property type="entry name" value="GLYCEROPHOSPHORYL DIESTER PHOSPHODIESTERASE"/>
    <property type="match status" value="1"/>
</dbReference>
<comment type="similarity">
    <text evidence="1">Belongs to the glycerophosphoryl diester phosphodiesterase family.</text>
</comment>
<dbReference type="AlphaFoldDB" id="U3CHE3"/>
<evidence type="ECO:0000259" key="7">
    <source>
        <dbReference type="PROSITE" id="PS51704"/>
    </source>
</evidence>
<dbReference type="Proteomes" id="UP000016562">
    <property type="component" value="Unassembled WGS sequence"/>
</dbReference>
<evidence type="ECO:0000256" key="4">
    <source>
        <dbReference type="ARBA" id="ARBA00022798"/>
    </source>
</evidence>
<accession>U3CHE3</accession>
<evidence type="ECO:0000256" key="2">
    <source>
        <dbReference type="ARBA" id="ARBA00012247"/>
    </source>
</evidence>
<dbReference type="EMBL" id="BATM01000038">
    <property type="protein sequence ID" value="GAD80624.1"/>
    <property type="molecule type" value="Genomic_DNA"/>
</dbReference>
<keyword evidence="9" id="KW-1185">Reference proteome</keyword>
<dbReference type="GO" id="GO:0006071">
    <property type="term" value="P:glycerol metabolic process"/>
    <property type="evidence" value="ECO:0007669"/>
    <property type="project" value="UniProtKB-KW"/>
</dbReference>
<dbReference type="PROSITE" id="PS51257">
    <property type="entry name" value="PROKAR_LIPOPROTEIN"/>
    <property type="match status" value="1"/>
</dbReference>
<dbReference type="SUPFAM" id="SSF51695">
    <property type="entry name" value="PLC-like phosphodiesterases"/>
    <property type="match status" value="1"/>
</dbReference>
<feature type="domain" description="GP-PDE" evidence="7">
    <location>
        <begin position="70"/>
        <end position="386"/>
    </location>
</feature>
<dbReference type="PANTHER" id="PTHR43620:SF7">
    <property type="entry name" value="GLYCEROPHOSPHODIESTER PHOSPHODIESTERASE GDPD5-RELATED"/>
    <property type="match status" value="1"/>
</dbReference>
<keyword evidence="3" id="KW-0732">Signal</keyword>
<evidence type="ECO:0000313" key="8">
    <source>
        <dbReference type="EMBL" id="GAD80624.1"/>
    </source>
</evidence>
<dbReference type="RefSeq" id="WP_021714327.1">
    <property type="nucleotide sequence ID" value="NZ_BATM01000038.1"/>
</dbReference>
<evidence type="ECO:0000256" key="1">
    <source>
        <dbReference type="ARBA" id="ARBA00007277"/>
    </source>
</evidence>
<dbReference type="PROSITE" id="PS51704">
    <property type="entry name" value="GP_PDE"/>
    <property type="match status" value="1"/>
</dbReference>
<organism evidence="8 9">
    <name type="scientific">Vibrio ezurae NBRC 102218</name>
    <dbReference type="NCBI Taxonomy" id="1219080"/>
    <lineage>
        <taxon>Bacteria</taxon>
        <taxon>Pseudomonadati</taxon>
        <taxon>Pseudomonadota</taxon>
        <taxon>Gammaproteobacteria</taxon>
        <taxon>Vibrionales</taxon>
        <taxon>Vibrionaceae</taxon>
        <taxon>Vibrio</taxon>
    </lineage>
</organism>
<dbReference type="EC" id="3.1.4.46" evidence="2"/>
<evidence type="ECO:0000256" key="6">
    <source>
        <dbReference type="ARBA" id="ARBA00047512"/>
    </source>
</evidence>
<sequence length="386" mass="42432">MIRFKTGFVFLSISLIAACDSESLDIEAPTEANIQLGPRPAYLVDQLAEGELKDNLTSCLNNRSHFEKSELSIGHRGAPLMFPEHTKESYVAAARMGAGVLECDVAFTSDAELVCRHSHSDLHTTTNVLATELADKCSIPFTPADELNGVKAQAECRTSDFTLAEFKSLQGKMDAYNPNATTVAEYMDATPSYRTDLYAGTGTLMTHRESIALFKELGVKMTPELKTPDAQDLAAAGLTQEEFAQKMIQEYIDAGVAPSDVYPQSFLIDDVEYWVANTPEFGEQGVYLTFSLNNVPTPAEIVEKGINIIAPIYPLLVTKSGDEVVATDYANEIKESGLDIITWTIERQYTDYNELEVVNVLKNDINAIGIFSDWPATVTFVDNCTE</sequence>
<reference evidence="8 9" key="1">
    <citation type="submission" date="2013-09" db="EMBL/GenBank/DDBJ databases">
        <title>Whole genome shotgun sequence of Vibrio ezurae NBRC 102218.</title>
        <authorList>
            <person name="Yoshida I."/>
            <person name="Hosoyama A."/>
            <person name="Numata M."/>
            <person name="Hashimoto M."/>
            <person name="Hosoyama Y."/>
            <person name="Tsuchikane K."/>
            <person name="Noguchi M."/>
            <person name="Hirakata S."/>
            <person name="Ichikawa N."/>
            <person name="Ohji S."/>
            <person name="Yamazoe A."/>
            <person name="Fujita N."/>
        </authorList>
    </citation>
    <scope>NUCLEOTIDE SEQUENCE [LARGE SCALE GENOMIC DNA]</scope>
    <source>
        <strain evidence="8 9">NBRC 102218</strain>
    </source>
</reference>
<evidence type="ECO:0000256" key="5">
    <source>
        <dbReference type="ARBA" id="ARBA00022801"/>
    </source>
</evidence>
<dbReference type="GO" id="GO:0008889">
    <property type="term" value="F:glycerophosphodiester phosphodiesterase activity"/>
    <property type="evidence" value="ECO:0007669"/>
    <property type="project" value="UniProtKB-EC"/>
</dbReference>
<dbReference type="OrthoDB" id="9795622at2"/>
<name>U3CHE3_9VIBR</name>
<evidence type="ECO:0000256" key="3">
    <source>
        <dbReference type="ARBA" id="ARBA00022729"/>
    </source>
</evidence>
<dbReference type="STRING" id="1219080.VEZ01S_38_00130"/>
<dbReference type="Pfam" id="PF03009">
    <property type="entry name" value="GDPD"/>
    <property type="match status" value="1"/>
</dbReference>
<keyword evidence="4" id="KW-0319">Glycerol metabolism</keyword>
<dbReference type="InterPro" id="IPR017946">
    <property type="entry name" value="PLC-like_Pdiesterase_TIM-brl"/>
</dbReference>
<protein>
    <recommendedName>
        <fullName evidence="2">glycerophosphodiester phosphodiesterase</fullName>
        <ecNumber evidence="2">3.1.4.46</ecNumber>
    </recommendedName>
</protein>
<dbReference type="GO" id="GO:0006629">
    <property type="term" value="P:lipid metabolic process"/>
    <property type="evidence" value="ECO:0007669"/>
    <property type="project" value="InterPro"/>
</dbReference>
<gene>
    <name evidence="8" type="primary">glpQ</name>
    <name evidence="8" type="ORF">VEZ01S_38_00130</name>
</gene>
<dbReference type="eggNOG" id="COG0584">
    <property type="taxonomic scope" value="Bacteria"/>
</dbReference>
<evidence type="ECO:0000313" key="9">
    <source>
        <dbReference type="Proteomes" id="UP000016562"/>
    </source>
</evidence>
<keyword evidence="5" id="KW-0378">Hydrolase</keyword>
<dbReference type="InterPro" id="IPR030395">
    <property type="entry name" value="GP_PDE_dom"/>
</dbReference>
<comment type="caution">
    <text evidence="8">The sequence shown here is derived from an EMBL/GenBank/DDBJ whole genome shotgun (WGS) entry which is preliminary data.</text>
</comment>
<proteinExistence type="inferred from homology"/>